<evidence type="ECO:0000313" key="4">
    <source>
        <dbReference type="Proteomes" id="UP000014923"/>
    </source>
</evidence>
<dbReference type="Proteomes" id="UP000014923">
    <property type="component" value="Unassembled WGS sequence"/>
</dbReference>
<dbReference type="HOGENOM" id="CLU_122851_2_0_9"/>
<comment type="caution">
    <text evidence="3">The sequence shown here is derived from an EMBL/GenBank/DDBJ whole genome shotgun (WGS) entry which is preliminary data.</text>
</comment>
<keyword evidence="1" id="KW-1133">Transmembrane helix</keyword>
<evidence type="ECO:0000259" key="2">
    <source>
        <dbReference type="Pfam" id="PF07811"/>
    </source>
</evidence>
<dbReference type="RefSeq" id="WP_018663474.1">
    <property type="nucleotide sequence ID" value="NZ_HF952018.1"/>
</dbReference>
<organism evidence="3 4">
    <name type="scientific">Thermobrachium celere DSM 8682</name>
    <dbReference type="NCBI Taxonomy" id="941824"/>
    <lineage>
        <taxon>Bacteria</taxon>
        <taxon>Bacillati</taxon>
        <taxon>Bacillota</taxon>
        <taxon>Clostridia</taxon>
        <taxon>Eubacteriales</taxon>
        <taxon>Clostridiaceae</taxon>
        <taxon>Thermobrachium</taxon>
    </lineage>
</organism>
<name>R7RU10_9CLOT</name>
<reference evidence="3" key="1">
    <citation type="submission" date="2013-03" db="EMBL/GenBank/DDBJ databases">
        <title>Draft genome sequence of the hydrogen-ethanol-producing anaerobic alkalithermophilic Caloramator celere.</title>
        <authorList>
            <person name="Ciranna A."/>
            <person name="Larjo A."/>
            <person name="Kivisto A."/>
            <person name="Santala V."/>
            <person name="Roos C."/>
            <person name="Karp M."/>
        </authorList>
    </citation>
    <scope>NUCLEOTIDE SEQUENCE [LARGE SCALE GENOMIC DNA]</scope>
    <source>
        <strain evidence="3">DSM 8682</strain>
    </source>
</reference>
<sequence length="125" mass="13925">MKRKGQALIEFSIILPILLLIVMGIAEFGMILNSYLTIQTASREGARIGIIGADDNEIVQAVYKSTQSIDKRKINITITPSSTNRKSGDTLKVRVEYEYDLIIPIIKNILGNKIELSAETSMRVE</sequence>
<evidence type="ECO:0000256" key="1">
    <source>
        <dbReference type="SAM" id="Phobius"/>
    </source>
</evidence>
<keyword evidence="1" id="KW-0472">Membrane</keyword>
<protein>
    <submittedName>
        <fullName evidence="3">Flp pilus assembly protein TadG</fullName>
    </submittedName>
</protein>
<dbReference type="AlphaFoldDB" id="R7RU10"/>
<keyword evidence="1" id="KW-0812">Transmembrane</keyword>
<proteinExistence type="predicted"/>
<keyword evidence="4" id="KW-1185">Reference proteome</keyword>
<dbReference type="eggNOG" id="COG4961">
    <property type="taxonomic scope" value="Bacteria"/>
</dbReference>
<feature type="transmembrane region" description="Helical" evidence="1">
    <location>
        <begin position="7"/>
        <end position="32"/>
    </location>
</feature>
<gene>
    <name evidence="3" type="ORF">TCEL_00979</name>
</gene>
<dbReference type="InterPro" id="IPR012495">
    <property type="entry name" value="TadE-like_dom"/>
</dbReference>
<feature type="domain" description="TadE-like" evidence="2">
    <location>
        <begin position="5"/>
        <end position="47"/>
    </location>
</feature>
<dbReference type="Pfam" id="PF07811">
    <property type="entry name" value="TadE"/>
    <property type="match status" value="1"/>
</dbReference>
<evidence type="ECO:0000313" key="3">
    <source>
        <dbReference type="EMBL" id="CDF58760.1"/>
    </source>
</evidence>
<dbReference type="EMBL" id="CAVN010000100">
    <property type="protein sequence ID" value="CDF58760.1"/>
    <property type="molecule type" value="Genomic_DNA"/>
</dbReference>
<accession>R7RU10</accession>
<dbReference type="OrthoDB" id="1683505at2"/>